<sequence length="68" mass="7572">MILYTPLSEHDIFPEDQSKYSNLELISVNGVSVQATRLKNGSYRIVQVLSTNPQDFMKSDLAPGTIIS</sequence>
<protein>
    <submittedName>
        <fullName evidence="1">YlzJ-like family protein</fullName>
    </submittedName>
</protein>
<proteinExistence type="predicted"/>
<dbReference type="RefSeq" id="WP_272435249.1">
    <property type="nucleotide sequence ID" value="NZ_JAMQKB010000002.1"/>
</dbReference>
<comment type="caution">
    <text evidence="1">The sequence shown here is derived from an EMBL/GenBank/DDBJ whole genome shotgun (WGS) entry which is preliminary data.</text>
</comment>
<evidence type="ECO:0000313" key="1">
    <source>
        <dbReference type="EMBL" id="MDC3423525.1"/>
    </source>
</evidence>
<dbReference type="Proteomes" id="UP001145050">
    <property type="component" value="Unassembled WGS sequence"/>
</dbReference>
<dbReference type="AlphaFoldDB" id="A0A9X3WQR0"/>
<keyword evidence="2" id="KW-1185">Reference proteome</keyword>
<dbReference type="EMBL" id="JAMQKB010000002">
    <property type="protein sequence ID" value="MDC3423525.1"/>
    <property type="molecule type" value="Genomic_DNA"/>
</dbReference>
<reference evidence="1" key="1">
    <citation type="submission" date="2022-06" db="EMBL/GenBank/DDBJ databases">
        <title>Aquibacillus sp. a new bacterium isolated from soil saline samples.</title>
        <authorList>
            <person name="Galisteo C."/>
            <person name="De La Haba R."/>
            <person name="Sanchez-Porro C."/>
            <person name="Ventosa A."/>
        </authorList>
    </citation>
    <scope>NUCLEOTIDE SEQUENCE</scope>
    <source>
        <strain evidence="1">3ASR75-11</strain>
    </source>
</reference>
<accession>A0A9X3WQR0</accession>
<name>A0A9X3WQR0_9BACI</name>
<dbReference type="InterPro" id="IPR025619">
    <property type="entry name" value="YlzJ"/>
</dbReference>
<organism evidence="1 2">
    <name type="scientific">Terrihalobacillus insolitus</name>
    <dbReference type="NCBI Taxonomy" id="2950438"/>
    <lineage>
        <taxon>Bacteria</taxon>
        <taxon>Bacillati</taxon>
        <taxon>Bacillota</taxon>
        <taxon>Bacilli</taxon>
        <taxon>Bacillales</taxon>
        <taxon>Bacillaceae</taxon>
        <taxon>Terrihalobacillus</taxon>
    </lineage>
</organism>
<gene>
    <name evidence="1" type="ORF">NC797_03260</name>
</gene>
<dbReference type="Pfam" id="PF14035">
    <property type="entry name" value="YlzJ"/>
    <property type="match status" value="1"/>
</dbReference>
<evidence type="ECO:0000313" key="2">
    <source>
        <dbReference type="Proteomes" id="UP001145050"/>
    </source>
</evidence>